<keyword evidence="3" id="KW-0731">Sigma factor</keyword>
<dbReference type="PANTHER" id="PTHR43133">
    <property type="entry name" value="RNA POLYMERASE ECF-TYPE SIGMA FACTO"/>
    <property type="match status" value="1"/>
</dbReference>
<dbReference type="AlphaFoldDB" id="A0A3B0SLM4"/>
<dbReference type="Pfam" id="PF04542">
    <property type="entry name" value="Sigma70_r2"/>
    <property type="match status" value="1"/>
</dbReference>
<dbReference type="GO" id="GO:0006352">
    <property type="term" value="P:DNA-templated transcription initiation"/>
    <property type="evidence" value="ECO:0007669"/>
    <property type="project" value="InterPro"/>
</dbReference>
<protein>
    <recommendedName>
        <fullName evidence="8">RNA polymerase sigma-70 region 2 domain-containing protein</fullName>
    </recommendedName>
</protein>
<comment type="similarity">
    <text evidence="1">Belongs to the sigma-70 factor family. ECF subfamily.</text>
</comment>
<dbReference type="EMBL" id="UOEI01000357">
    <property type="protein sequence ID" value="VAW03182.1"/>
    <property type="molecule type" value="Genomic_DNA"/>
</dbReference>
<feature type="domain" description="RNA polymerase sigma-70 region 2" evidence="8">
    <location>
        <begin position="29"/>
        <end position="96"/>
    </location>
</feature>
<dbReference type="InterPro" id="IPR007627">
    <property type="entry name" value="RNA_pol_sigma70_r2"/>
</dbReference>
<organism evidence="9">
    <name type="scientific">hydrothermal vent metagenome</name>
    <dbReference type="NCBI Taxonomy" id="652676"/>
    <lineage>
        <taxon>unclassified sequences</taxon>
        <taxon>metagenomes</taxon>
        <taxon>ecological metagenomes</taxon>
    </lineage>
</organism>
<dbReference type="GO" id="GO:0003677">
    <property type="term" value="F:DNA binding"/>
    <property type="evidence" value="ECO:0007669"/>
    <property type="project" value="UniProtKB-KW"/>
</dbReference>
<feature type="region of interest" description="Disordered" evidence="6">
    <location>
        <begin position="319"/>
        <end position="380"/>
    </location>
</feature>
<dbReference type="GO" id="GO:0016987">
    <property type="term" value="F:sigma factor activity"/>
    <property type="evidence" value="ECO:0007669"/>
    <property type="project" value="UniProtKB-KW"/>
</dbReference>
<dbReference type="SUPFAM" id="SSF88659">
    <property type="entry name" value="Sigma3 and sigma4 domains of RNA polymerase sigma factors"/>
    <property type="match status" value="1"/>
</dbReference>
<dbReference type="PANTHER" id="PTHR43133:SF8">
    <property type="entry name" value="RNA POLYMERASE SIGMA FACTOR HI_1459-RELATED"/>
    <property type="match status" value="1"/>
</dbReference>
<dbReference type="InterPro" id="IPR013324">
    <property type="entry name" value="RNA_pol_sigma_r3/r4-like"/>
</dbReference>
<keyword evidence="7" id="KW-0812">Transmembrane</keyword>
<evidence type="ECO:0000256" key="7">
    <source>
        <dbReference type="SAM" id="Phobius"/>
    </source>
</evidence>
<evidence type="ECO:0000256" key="3">
    <source>
        <dbReference type="ARBA" id="ARBA00023082"/>
    </source>
</evidence>
<keyword evidence="4" id="KW-0238">DNA-binding</keyword>
<feature type="region of interest" description="Disordered" evidence="6">
    <location>
        <begin position="98"/>
        <end position="122"/>
    </location>
</feature>
<dbReference type="InterPro" id="IPR039425">
    <property type="entry name" value="RNA_pol_sigma-70-like"/>
</dbReference>
<feature type="compositionally biased region" description="Low complexity" evidence="6">
    <location>
        <begin position="393"/>
        <end position="415"/>
    </location>
</feature>
<gene>
    <name evidence="9" type="ORF">MNBD_ACTINO01-1432</name>
</gene>
<dbReference type="SUPFAM" id="SSF88946">
    <property type="entry name" value="Sigma2 domain of RNA polymerase sigma factors"/>
    <property type="match status" value="1"/>
</dbReference>
<evidence type="ECO:0000256" key="4">
    <source>
        <dbReference type="ARBA" id="ARBA00023125"/>
    </source>
</evidence>
<feature type="transmembrane region" description="Helical" evidence="7">
    <location>
        <begin position="291"/>
        <end position="312"/>
    </location>
</feature>
<evidence type="ECO:0000256" key="2">
    <source>
        <dbReference type="ARBA" id="ARBA00023015"/>
    </source>
</evidence>
<evidence type="ECO:0000256" key="5">
    <source>
        <dbReference type="ARBA" id="ARBA00023163"/>
    </source>
</evidence>
<name>A0A3B0SLM4_9ZZZZ</name>
<dbReference type="NCBIfam" id="TIGR02937">
    <property type="entry name" value="sigma70-ECF"/>
    <property type="match status" value="1"/>
</dbReference>
<keyword evidence="7" id="KW-1133">Transmembrane helix</keyword>
<keyword evidence="7" id="KW-0472">Membrane</keyword>
<dbReference type="Gene3D" id="1.10.10.10">
    <property type="entry name" value="Winged helix-like DNA-binding domain superfamily/Winged helix DNA-binding domain"/>
    <property type="match status" value="1"/>
</dbReference>
<sequence>MAPIPSAETSDSDLVLACQRGDMEAFEALYRSYFSPVYDFAVRTMKDRHSAADVVQDAFIKAHAKIGQLRNPEAFRPWLYAIVRREALNRFRDQARESVTSTLEDNDRGVNPLLSEVTSDPTHDPVATAELSDSAALVWEAAASLDADTYTVLDLHVRKGLTSAEIANVLGISKGNAYTKVNRMKERTGAAISAYLLIRKGSKDCTDLARIVAPESLPPVTAKLRRAVERHTRTCDACDERRRALVAPMSIFAALAAVAPPVGLEDAIWQNVSGAPSGGAGHHPRRKWIPVALAVLLIVLIGSATGVGIALVSRNTGTPLAAPVTTTVPPSETTSPDVAVDAPDITGTTPTTTPVATTTSTTSTPSTTTTTPATTGTPTTTATVATTVAPTTTATTTTVPPATTTTTTTPDTSPPLFGQDTTNPVTIWELDTTTITCPVGTERVATISIDVTDTGTGVESVTASWIIGGTPDSATMTATGDTYTAPFGPFPYPTVPDSTTVAVSITITARDFAGNQSTTITTVTVTSLADCFI</sequence>
<feature type="compositionally biased region" description="Low complexity" evidence="6">
    <location>
        <begin position="346"/>
        <end position="380"/>
    </location>
</feature>
<feature type="compositionally biased region" description="Low complexity" evidence="6">
    <location>
        <begin position="319"/>
        <end position="336"/>
    </location>
</feature>
<dbReference type="Gene3D" id="1.10.1740.10">
    <property type="match status" value="1"/>
</dbReference>
<keyword evidence="5" id="KW-0804">Transcription</keyword>
<reference evidence="9" key="1">
    <citation type="submission" date="2018-06" db="EMBL/GenBank/DDBJ databases">
        <authorList>
            <person name="Zhirakovskaya E."/>
        </authorList>
    </citation>
    <scope>NUCLEOTIDE SEQUENCE</scope>
</reference>
<evidence type="ECO:0000313" key="9">
    <source>
        <dbReference type="EMBL" id="VAW03182.1"/>
    </source>
</evidence>
<dbReference type="InterPro" id="IPR014284">
    <property type="entry name" value="RNA_pol_sigma-70_dom"/>
</dbReference>
<accession>A0A3B0SLM4</accession>
<evidence type="ECO:0000256" key="6">
    <source>
        <dbReference type="SAM" id="MobiDB-lite"/>
    </source>
</evidence>
<evidence type="ECO:0000256" key="1">
    <source>
        <dbReference type="ARBA" id="ARBA00010641"/>
    </source>
</evidence>
<keyword evidence="2" id="KW-0805">Transcription regulation</keyword>
<dbReference type="InterPro" id="IPR036388">
    <property type="entry name" value="WH-like_DNA-bd_sf"/>
</dbReference>
<dbReference type="InterPro" id="IPR013325">
    <property type="entry name" value="RNA_pol_sigma_r2"/>
</dbReference>
<proteinExistence type="inferred from homology"/>
<feature type="region of interest" description="Disordered" evidence="6">
    <location>
        <begin position="393"/>
        <end position="417"/>
    </location>
</feature>
<evidence type="ECO:0000259" key="8">
    <source>
        <dbReference type="Pfam" id="PF04542"/>
    </source>
</evidence>